<accession>A0A571BD03</accession>
<dbReference type="KEGG" id="mmu:677289"/>
<proteinExistence type="evidence at protein level"/>
<evidence type="ECO:0000256" key="1">
    <source>
        <dbReference type="SAM" id="MobiDB-lite"/>
    </source>
</evidence>
<dbReference type="Bgee" id="ENSMUSG00000043795">
    <property type="expression patterns" value="Expressed in skeletal muscle tissue and 45 other cell types or tissues"/>
</dbReference>
<gene>
    <name evidence="2 3" type="primary">Prr33</name>
</gene>
<dbReference type="SMR" id="A0A571BD03"/>
<keyword evidence="4" id="KW-1185">Reference proteome</keyword>
<reference evidence="2" key="4">
    <citation type="submission" date="2025-09" db="UniProtKB">
        <authorList>
            <consortium name="Ensembl"/>
        </authorList>
    </citation>
    <scope>IDENTIFICATION</scope>
    <source>
        <strain evidence="2">C57BL/6J</strain>
    </source>
</reference>
<dbReference type="Ensembl" id="ENSMUST00000238347.2">
    <property type="protein sequence ID" value="ENSMUSP00000158581.2"/>
    <property type="gene ID" value="ENSMUSG00000043795.11"/>
</dbReference>
<dbReference type="Proteomes" id="UP000000589">
    <property type="component" value="Chromosome 7"/>
</dbReference>
<evidence type="ECO:0007829" key="5">
    <source>
        <dbReference type="ProteomicsDB" id="A0A571BD03"/>
    </source>
</evidence>
<dbReference type="RefSeq" id="NP_001382315.1">
    <property type="nucleotide sequence ID" value="NM_001395386.1"/>
</dbReference>
<dbReference type="Pfam" id="PF15485">
    <property type="entry name" value="DUF4643"/>
    <property type="match status" value="1"/>
</dbReference>
<dbReference type="MGI" id="MGI:3642289">
    <property type="gene designation" value="Prr33"/>
</dbReference>
<name>A0A571BD03_MOUSE</name>
<evidence type="ECO:0000313" key="2">
    <source>
        <dbReference type="Ensembl" id="ENSMUSP00000158581.2"/>
    </source>
</evidence>
<dbReference type="GeneTree" id="ENSGT00390000016727"/>
<reference evidence="2" key="3">
    <citation type="submission" date="2025-08" db="UniProtKB">
        <authorList>
            <consortium name="Ensembl"/>
        </authorList>
    </citation>
    <scope>IDENTIFICATION</scope>
    <source>
        <strain evidence="2">C57BL/6J</strain>
    </source>
</reference>
<dbReference type="OMA" id="NRTATGW"/>
<dbReference type="PANTHER" id="PTHR38004">
    <property type="entry name" value="PROLINE-RICH PROTEIN 33"/>
    <property type="match status" value="1"/>
</dbReference>
<keyword evidence="5" id="KW-1267">Proteomics identification</keyword>
<organism evidence="2 4">
    <name type="scientific">Mus musculus</name>
    <name type="common">Mouse</name>
    <dbReference type="NCBI Taxonomy" id="10090"/>
    <lineage>
        <taxon>Eukaryota</taxon>
        <taxon>Metazoa</taxon>
        <taxon>Chordata</taxon>
        <taxon>Craniata</taxon>
        <taxon>Vertebrata</taxon>
        <taxon>Euteleostomi</taxon>
        <taxon>Mammalia</taxon>
        <taxon>Eutheria</taxon>
        <taxon>Euarchontoglires</taxon>
        <taxon>Glires</taxon>
        <taxon>Rodentia</taxon>
        <taxon>Myomorpha</taxon>
        <taxon>Muroidea</taxon>
        <taxon>Muridae</taxon>
        <taxon>Murinae</taxon>
        <taxon>Mus</taxon>
        <taxon>Mus</taxon>
    </lineage>
</organism>
<evidence type="ECO:0000313" key="3">
    <source>
        <dbReference type="MGI" id="MGI:3642289"/>
    </source>
</evidence>
<dbReference type="GeneID" id="677289"/>
<feature type="compositionally biased region" description="Pro residues" evidence="1">
    <location>
        <begin position="16"/>
        <end position="29"/>
    </location>
</feature>
<feature type="region of interest" description="Disordered" evidence="1">
    <location>
        <begin position="210"/>
        <end position="312"/>
    </location>
</feature>
<dbReference type="AGR" id="MGI:3642289"/>
<feature type="compositionally biased region" description="Pro residues" evidence="1">
    <location>
        <begin position="253"/>
        <end position="263"/>
    </location>
</feature>
<dbReference type="PANTHER" id="PTHR38004:SF1">
    <property type="entry name" value="PROLINE-RICH PROTEIN 33"/>
    <property type="match status" value="1"/>
</dbReference>
<sequence length="440" mass="47253">MLISVVSIPPAAGGPRPEPSPGPPPPLLPKPGKDNQKLQKLLRKAARKKMSGVTATPPGAFRTSLSPVSEASHDLETTVLCPAQAPHTVAPLPHSPHTPIIHHVASPLQKSTFSFSLPQQRSLATHFKAPSSLDAPAPETACPHSGFAHVSAPTAGGTHITQVHIRLSPSSHIGTSESPRMALDGDKSLCTSSTQPLIPVAHIRPLPAGVQTVSPRPEEPSITRPPPSFQASVNRESGARVVVPIAPTYRSPGPSPYSPPPAAPEAKHVEEPPTARPAMEPRNVSSLPGASGPSDLHPYPVPKVAPKPSRSGWTRLKKQLMEEAKEPAFPELKPNLEPMQPEVPAPVVGLQPPASRASRMWDAVLYRMSLAESHRDHPVGPGDRGHPLACLNRLPFLCRPRFNARKLQEVVRPPPTFHPILELHSRPKNFNRTAEGWRLQ</sequence>
<dbReference type="ExpressionAtlas" id="A0A571BD03">
    <property type="expression patterns" value="baseline and differential"/>
</dbReference>
<dbReference type="CTD" id="102724536"/>
<dbReference type="AlphaFoldDB" id="A0A571BD03"/>
<reference evidence="2 4" key="2">
    <citation type="journal article" date="2011" name="PLoS Biol.">
        <title>Modernizing reference genome assemblies.</title>
        <authorList>
            <person name="Church D.M."/>
            <person name="Schneider V.A."/>
            <person name="Graves T."/>
            <person name="Auger K."/>
            <person name="Cunningham F."/>
            <person name="Bouk N."/>
            <person name="Chen H.C."/>
            <person name="Agarwala R."/>
            <person name="McLaren W.M."/>
            <person name="Ritchie G.R."/>
            <person name="Albracht D."/>
            <person name="Kremitzki M."/>
            <person name="Rock S."/>
            <person name="Kotkiewicz H."/>
            <person name="Kremitzki C."/>
            <person name="Wollam A."/>
            <person name="Trani L."/>
            <person name="Fulton L."/>
            <person name="Fulton R."/>
            <person name="Matthews L."/>
            <person name="Whitehead S."/>
            <person name="Chow W."/>
            <person name="Torrance J."/>
            <person name="Dunn M."/>
            <person name="Harden G."/>
            <person name="Threadgold G."/>
            <person name="Wood J."/>
            <person name="Collins J."/>
            <person name="Heath P."/>
            <person name="Griffiths G."/>
            <person name="Pelan S."/>
            <person name="Grafham D."/>
            <person name="Eichler E.E."/>
            <person name="Weinstock G."/>
            <person name="Mardis E.R."/>
            <person name="Wilson R.K."/>
            <person name="Howe K."/>
            <person name="Flicek P."/>
            <person name="Hubbard T."/>
        </authorList>
    </citation>
    <scope>NUCLEOTIDE SEQUENCE [LARGE SCALE GENOMIC DNA]</scope>
    <source>
        <strain evidence="2 4">C57BL/6J</strain>
    </source>
</reference>
<feature type="region of interest" description="Disordered" evidence="1">
    <location>
        <begin position="1"/>
        <end position="64"/>
    </location>
</feature>
<evidence type="ECO:0000313" key="4">
    <source>
        <dbReference type="Proteomes" id="UP000000589"/>
    </source>
</evidence>
<protein>
    <submittedName>
        <fullName evidence="2">Proline rich 33</fullName>
    </submittedName>
</protein>
<dbReference type="OrthoDB" id="329227at2759"/>
<dbReference type="InterPro" id="IPR028004">
    <property type="entry name" value="DUF4643"/>
</dbReference>
<reference evidence="2 4" key="1">
    <citation type="journal article" date="2009" name="PLoS Biol.">
        <title>Lineage-specific biology revealed by a finished genome assembly of the mouse.</title>
        <authorList>
            <consortium name="Mouse Genome Sequencing Consortium"/>
            <person name="Church D.M."/>
            <person name="Goodstadt L."/>
            <person name="Hillier L.W."/>
            <person name="Zody M.C."/>
            <person name="Goldstein S."/>
            <person name="She X."/>
            <person name="Bult C.J."/>
            <person name="Agarwala R."/>
            <person name="Cherry J.L."/>
            <person name="DiCuccio M."/>
            <person name="Hlavina W."/>
            <person name="Kapustin Y."/>
            <person name="Meric P."/>
            <person name="Maglott D."/>
            <person name="Birtle Z."/>
            <person name="Marques A.C."/>
            <person name="Graves T."/>
            <person name="Zhou S."/>
            <person name="Teague B."/>
            <person name="Potamousis K."/>
            <person name="Churas C."/>
            <person name="Place M."/>
            <person name="Herschleb J."/>
            <person name="Runnheim R."/>
            <person name="Forrest D."/>
            <person name="Amos-Landgraf J."/>
            <person name="Schwartz D.C."/>
            <person name="Cheng Z."/>
            <person name="Lindblad-Toh K."/>
            <person name="Eichler E.E."/>
            <person name="Ponting C.P."/>
        </authorList>
    </citation>
    <scope>NUCLEOTIDE SEQUENCE [LARGE SCALE GENOMIC DNA]</scope>
    <source>
        <strain evidence="2 4">C57BL/6J</strain>
    </source>
</reference>
<dbReference type="jPOST" id="A0A571BD03"/>
<dbReference type="VEuPathDB" id="HostDB:ENSMUSG00000043795"/>
<feature type="compositionally biased region" description="Basic residues" evidence="1">
    <location>
        <begin position="40"/>
        <end position="50"/>
    </location>
</feature>